<evidence type="ECO:0000313" key="1">
    <source>
        <dbReference type="EMBL" id="DAD39371.1"/>
    </source>
</evidence>
<keyword evidence="2" id="KW-1185">Reference proteome</keyword>
<reference evidence="1 2" key="1">
    <citation type="journal article" date="2020" name="Mol. Biol. Evol.">
        <title>Distinct Expression and Methylation Patterns for Genes with Different Fates following a Single Whole-Genome Duplication in Flowering Plants.</title>
        <authorList>
            <person name="Shi T."/>
            <person name="Rahmani R.S."/>
            <person name="Gugger P.F."/>
            <person name="Wang M."/>
            <person name="Li H."/>
            <person name="Zhang Y."/>
            <person name="Li Z."/>
            <person name="Wang Q."/>
            <person name="Van de Peer Y."/>
            <person name="Marchal K."/>
            <person name="Chen J."/>
        </authorList>
    </citation>
    <scope>NUCLEOTIDE SEQUENCE [LARGE SCALE GENOMIC DNA]</scope>
    <source>
        <tissue evidence="1">Leaf</tissue>
    </source>
</reference>
<organism evidence="1 2">
    <name type="scientific">Nelumbo nucifera</name>
    <name type="common">Sacred lotus</name>
    <dbReference type="NCBI Taxonomy" id="4432"/>
    <lineage>
        <taxon>Eukaryota</taxon>
        <taxon>Viridiplantae</taxon>
        <taxon>Streptophyta</taxon>
        <taxon>Embryophyta</taxon>
        <taxon>Tracheophyta</taxon>
        <taxon>Spermatophyta</taxon>
        <taxon>Magnoliopsida</taxon>
        <taxon>Proteales</taxon>
        <taxon>Nelumbonaceae</taxon>
        <taxon>Nelumbo</taxon>
    </lineage>
</organism>
<gene>
    <name evidence="1" type="ORF">HUJ06_013694</name>
</gene>
<comment type="caution">
    <text evidence="1">The sequence shown here is derived from an EMBL/GenBank/DDBJ whole genome shotgun (WGS) entry which is preliminary data.</text>
</comment>
<dbReference type="PANTHER" id="PTHR31263">
    <property type="entry name" value="CELLULASE FAMILY PROTEIN (AFU_ORTHOLOGUE AFUA_5G14560)"/>
    <property type="match status" value="1"/>
</dbReference>
<accession>A0A822Z6T4</accession>
<dbReference type="EMBL" id="DUZY01000005">
    <property type="protein sequence ID" value="DAD39371.1"/>
    <property type="molecule type" value="Genomic_DNA"/>
</dbReference>
<protein>
    <submittedName>
        <fullName evidence="1">Uncharacterized protein</fullName>
    </submittedName>
</protein>
<dbReference type="PANTHER" id="PTHR31263:SF44">
    <property type="entry name" value="OS04G0481200 PROTEIN"/>
    <property type="match status" value="1"/>
</dbReference>
<evidence type="ECO:0000313" key="2">
    <source>
        <dbReference type="Proteomes" id="UP000607653"/>
    </source>
</evidence>
<name>A0A822Z6T4_NELNU</name>
<sequence length="75" mass="8159">MATNESLSSFTIRQSFENLGLNESIGVILVNNPSILNLIVIQAFKAVVDNHGDNNVMIILDNHVSNLGWCCSKDG</sequence>
<dbReference type="Proteomes" id="UP000607653">
    <property type="component" value="Unassembled WGS sequence"/>
</dbReference>
<dbReference type="AlphaFoldDB" id="A0A822Z6T4"/>
<proteinExistence type="predicted"/>